<keyword evidence="4 6" id="KW-1133">Transmembrane helix</keyword>
<feature type="transmembrane region" description="Helical" evidence="6">
    <location>
        <begin position="263"/>
        <end position="287"/>
    </location>
</feature>
<feature type="transmembrane region" description="Helical" evidence="6">
    <location>
        <begin position="51"/>
        <end position="73"/>
    </location>
</feature>
<evidence type="ECO:0000256" key="1">
    <source>
        <dbReference type="ARBA" id="ARBA00004651"/>
    </source>
</evidence>
<dbReference type="EMBL" id="FUYZ01000004">
    <property type="protein sequence ID" value="SKB87478.1"/>
    <property type="molecule type" value="Genomic_DNA"/>
</dbReference>
<feature type="transmembrane region" description="Helical" evidence="6">
    <location>
        <begin position="178"/>
        <end position="201"/>
    </location>
</feature>
<evidence type="ECO:0000256" key="2">
    <source>
        <dbReference type="ARBA" id="ARBA00022475"/>
    </source>
</evidence>
<dbReference type="InterPro" id="IPR050833">
    <property type="entry name" value="Poly_Biosynth_Transport"/>
</dbReference>
<feature type="transmembrane region" description="Helical" evidence="6">
    <location>
        <begin position="366"/>
        <end position="387"/>
    </location>
</feature>
<keyword evidence="5 6" id="KW-0472">Membrane</keyword>
<feature type="transmembrane region" description="Helical" evidence="6">
    <location>
        <begin position="393"/>
        <end position="415"/>
    </location>
</feature>
<evidence type="ECO:0000256" key="6">
    <source>
        <dbReference type="SAM" id="Phobius"/>
    </source>
</evidence>
<feature type="transmembrane region" description="Helical" evidence="6">
    <location>
        <begin position="427"/>
        <end position="447"/>
    </location>
</feature>
<evidence type="ECO:0000313" key="7">
    <source>
        <dbReference type="EMBL" id="SKB87478.1"/>
    </source>
</evidence>
<comment type="subcellular location">
    <subcellularLocation>
        <location evidence="1">Cell membrane</location>
        <topology evidence="1">Multi-pass membrane protein</topology>
    </subcellularLocation>
</comment>
<proteinExistence type="predicted"/>
<feature type="transmembrane region" description="Helical" evidence="6">
    <location>
        <begin position="94"/>
        <end position="113"/>
    </location>
</feature>
<dbReference type="PANTHER" id="PTHR30250:SF11">
    <property type="entry name" value="O-ANTIGEN TRANSPORTER-RELATED"/>
    <property type="match status" value="1"/>
</dbReference>
<feature type="transmembrane region" description="Helical" evidence="6">
    <location>
        <begin position="339"/>
        <end position="359"/>
    </location>
</feature>
<dbReference type="PANTHER" id="PTHR30250">
    <property type="entry name" value="PST FAMILY PREDICTED COLANIC ACID TRANSPORTER"/>
    <property type="match status" value="1"/>
</dbReference>
<organism evidence="7 8">
    <name type="scientific">Soonwooa buanensis</name>
    <dbReference type="NCBI Taxonomy" id="619805"/>
    <lineage>
        <taxon>Bacteria</taxon>
        <taxon>Pseudomonadati</taxon>
        <taxon>Bacteroidota</taxon>
        <taxon>Flavobacteriia</taxon>
        <taxon>Flavobacteriales</taxon>
        <taxon>Weeksellaceae</taxon>
        <taxon>Chryseobacterium group</taxon>
        <taxon>Soonwooa</taxon>
    </lineage>
</organism>
<dbReference type="STRING" id="619805.SAMN05660477_01568"/>
<sequence length="494" mass="56601">MLHKVSSILNSKSVKVNYILNLTRVLSGALIGIVTMPYINKALGAEVLGKVEYVNTLITYFLMFSALGIPMYGIREISKVRDEPVLLARTTIELLSILVITTFFSYIALFGVIYQLDYFSNYRDLILMMSIMIFLTNIGAEWFFQGLENQLYITVRYVLVRIISLVIILLYIKSPSDYLLYALCLVITACGANIFNIYYLYKKTIKVEFDWKKVNVKRHFKPVLLIFLGTISVNIYLQLDYFLIGSLVGDKYVGYYAVSNKLIRFVIGFITIIGSVMLPKLSILYAANKEQYHVYLRKSLSFMLIFSVPFTVYFFVFAEPLIHLFAGKDFENAVVTMKILSPLCIIVSIAYFMGFLVLYPMGKEKVYTWAVVLSAVFSILINFFAISTYQQNGAAVVAVLSELIAIIAMYVFITRKNMLSNFFDNNVYQYFVAGALMLLTTVILKKLCVYDNTIFFVINTFFGFAIYFLFLIFVKEAIIMDIFSNLKSKFHNKA</sequence>
<dbReference type="InterPro" id="IPR002797">
    <property type="entry name" value="Polysacc_synth"/>
</dbReference>
<dbReference type="CDD" id="cd13128">
    <property type="entry name" value="MATE_Wzx_like"/>
    <property type="match status" value="1"/>
</dbReference>
<feature type="transmembrane region" description="Helical" evidence="6">
    <location>
        <begin position="125"/>
        <end position="144"/>
    </location>
</feature>
<dbReference type="Proteomes" id="UP000191112">
    <property type="component" value="Unassembled WGS sequence"/>
</dbReference>
<feature type="transmembrane region" description="Helical" evidence="6">
    <location>
        <begin position="151"/>
        <end position="172"/>
    </location>
</feature>
<dbReference type="AlphaFoldDB" id="A0A1T5EUD8"/>
<reference evidence="7 8" key="1">
    <citation type="submission" date="2017-02" db="EMBL/GenBank/DDBJ databases">
        <authorList>
            <person name="Peterson S.W."/>
        </authorList>
    </citation>
    <scope>NUCLEOTIDE SEQUENCE [LARGE SCALE GENOMIC DNA]</scope>
    <source>
        <strain evidence="7 8">DSM 22323</strain>
    </source>
</reference>
<feature type="transmembrane region" description="Helical" evidence="6">
    <location>
        <begin position="453"/>
        <end position="474"/>
    </location>
</feature>
<feature type="transmembrane region" description="Helical" evidence="6">
    <location>
        <begin position="21"/>
        <end position="39"/>
    </location>
</feature>
<dbReference type="GO" id="GO:0005886">
    <property type="term" value="C:plasma membrane"/>
    <property type="evidence" value="ECO:0007669"/>
    <property type="project" value="UniProtKB-SubCell"/>
</dbReference>
<evidence type="ECO:0000256" key="4">
    <source>
        <dbReference type="ARBA" id="ARBA00022989"/>
    </source>
</evidence>
<gene>
    <name evidence="7" type="ORF">SAMN05660477_01568</name>
</gene>
<feature type="transmembrane region" description="Helical" evidence="6">
    <location>
        <begin position="299"/>
        <end position="319"/>
    </location>
</feature>
<keyword evidence="3 6" id="KW-0812">Transmembrane</keyword>
<keyword evidence="2" id="KW-1003">Cell membrane</keyword>
<feature type="transmembrane region" description="Helical" evidence="6">
    <location>
        <begin position="222"/>
        <end position="243"/>
    </location>
</feature>
<evidence type="ECO:0000256" key="3">
    <source>
        <dbReference type="ARBA" id="ARBA00022692"/>
    </source>
</evidence>
<keyword evidence="8" id="KW-1185">Reference proteome</keyword>
<accession>A0A1T5EUD8</accession>
<dbReference type="OrthoDB" id="9815702at2"/>
<dbReference type="Pfam" id="PF01943">
    <property type="entry name" value="Polysacc_synt"/>
    <property type="match status" value="1"/>
</dbReference>
<evidence type="ECO:0000256" key="5">
    <source>
        <dbReference type="ARBA" id="ARBA00023136"/>
    </source>
</evidence>
<name>A0A1T5EUD8_9FLAO</name>
<dbReference type="RefSeq" id="WP_079666816.1">
    <property type="nucleotide sequence ID" value="NZ_FUYZ01000004.1"/>
</dbReference>
<evidence type="ECO:0000313" key="8">
    <source>
        <dbReference type="Proteomes" id="UP000191112"/>
    </source>
</evidence>
<protein>
    <submittedName>
        <fullName evidence="7">Membrane protein involved in the export of O-antigen and teichoic acid</fullName>
    </submittedName>
</protein>